<reference evidence="2" key="1">
    <citation type="submission" date="2020-08" db="EMBL/GenBank/DDBJ databases">
        <title>Multicomponent nature underlies the extraordinary mechanical properties of spider dragline silk.</title>
        <authorList>
            <person name="Kono N."/>
            <person name="Nakamura H."/>
            <person name="Mori M."/>
            <person name="Yoshida Y."/>
            <person name="Ohtoshi R."/>
            <person name="Malay A.D."/>
            <person name="Moran D.A.P."/>
            <person name="Tomita M."/>
            <person name="Numata K."/>
            <person name="Arakawa K."/>
        </authorList>
    </citation>
    <scope>NUCLEOTIDE SEQUENCE</scope>
</reference>
<accession>A0A8X6QSI5</accession>
<evidence type="ECO:0000313" key="3">
    <source>
        <dbReference type="Proteomes" id="UP000887013"/>
    </source>
</evidence>
<sequence length="105" mass="12322">MELYPVENRGDGPPRVSDQESIRRTTRHDQNITISSKHHDKHAMQPKHWVPSTKTRLSWHEGLGLYCIGKEYNSVSRGRYGEERNIGVRKVPTQQQEERKRPFSL</sequence>
<comment type="caution">
    <text evidence="2">The sequence shown here is derived from an EMBL/GenBank/DDBJ whole genome shotgun (WGS) entry which is preliminary data.</text>
</comment>
<feature type="region of interest" description="Disordered" evidence="1">
    <location>
        <begin position="1"/>
        <end position="47"/>
    </location>
</feature>
<evidence type="ECO:0000313" key="2">
    <source>
        <dbReference type="EMBL" id="GFU42200.1"/>
    </source>
</evidence>
<feature type="compositionally biased region" description="Basic residues" evidence="1">
    <location>
        <begin position="36"/>
        <end position="45"/>
    </location>
</feature>
<protein>
    <submittedName>
        <fullName evidence="2">Uncharacterized protein</fullName>
    </submittedName>
</protein>
<organism evidence="2 3">
    <name type="scientific">Nephila pilipes</name>
    <name type="common">Giant wood spider</name>
    <name type="synonym">Nephila maculata</name>
    <dbReference type="NCBI Taxonomy" id="299642"/>
    <lineage>
        <taxon>Eukaryota</taxon>
        <taxon>Metazoa</taxon>
        <taxon>Ecdysozoa</taxon>
        <taxon>Arthropoda</taxon>
        <taxon>Chelicerata</taxon>
        <taxon>Arachnida</taxon>
        <taxon>Araneae</taxon>
        <taxon>Araneomorphae</taxon>
        <taxon>Entelegynae</taxon>
        <taxon>Araneoidea</taxon>
        <taxon>Nephilidae</taxon>
        <taxon>Nephila</taxon>
    </lineage>
</organism>
<dbReference type="AlphaFoldDB" id="A0A8X6QSI5"/>
<keyword evidence="3" id="KW-1185">Reference proteome</keyword>
<feature type="compositionally biased region" description="Basic and acidic residues" evidence="1">
    <location>
        <begin position="8"/>
        <end position="30"/>
    </location>
</feature>
<evidence type="ECO:0000256" key="1">
    <source>
        <dbReference type="SAM" id="MobiDB-lite"/>
    </source>
</evidence>
<name>A0A8X6QSI5_NEPPI</name>
<feature type="compositionally biased region" description="Basic and acidic residues" evidence="1">
    <location>
        <begin position="96"/>
        <end position="105"/>
    </location>
</feature>
<dbReference type="EMBL" id="BMAW01132123">
    <property type="protein sequence ID" value="GFU42200.1"/>
    <property type="molecule type" value="Genomic_DNA"/>
</dbReference>
<gene>
    <name evidence="2" type="ORF">NPIL_229671</name>
</gene>
<dbReference type="Proteomes" id="UP000887013">
    <property type="component" value="Unassembled WGS sequence"/>
</dbReference>
<proteinExistence type="predicted"/>
<feature type="region of interest" description="Disordered" evidence="1">
    <location>
        <begin position="78"/>
        <end position="105"/>
    </location>
</feature>